<proteinExistence type="predicted"/>
<sequence length="191" mass="22301">MFFKKGKKEKMKKQEFIEESTENKNFSNDEIEIFENTGGDLELNNDGVKSTLSYREEYTIILRIFLNGFETLTFERDRLVAMLEVGTLDEESIVIIDDVKYVVDSTLETYNMLFESNIGEVYFLDSQCKNIDYRIRHGLKIESESLEKMNESILGNNAEEFQNAIYSNAKGMELVNESFSDINELVFENYF</sequence>
<evidence type="ECO:0000313" key="1">
    <source>
        <dbReference type="EMBL" id="RIM93367.1"/>
    </source>
</evidence>
<dbReference type="AlphaFoldDB" id="A0AAQ0LZR8"/>
<comment type="caution">
    <text evidence="1">The sequence shown here is derived from an EMBL/GenBank/DDBJ whole genome shotgun (WGS) entry which is preliminary data.</text>
</comment>
<dbReference type="EMBL" id="QXUI01000002">
    <property type="protein sequence ID" value="RIM93367.1"/>
    <property type="molecule type" value="Genomic_DNA"/>
</dbReference>
<protein>
    <submittedName>
        <fullName evidence="1">Uncharacterized protein</fullName>
    </submittedName>
</protein>
<accession>A0AAQ0LZR8</accession>
<gene>
    <name evidence="1" type="ORF">BU104_03225</name>
</gene>
<dbReference type="RefSeq" id="WP_119554634.1">
    <property type="nucleotide sequence ID" value="NZ_QXUI01000002.1"/>
</dbReference>
<reference evidence="1 2" key="1">
    <citation type="journal article" date="2016" name="Front. Microbiol.">
        <title>Comprehensive Phylogenetic Analysis of Bovine Non-aureus Staphylococci Species Based on Whole-Genome Sequencing.</title>
        <authorList>
            <person name="Naushad S."/>
            <person name="Barkema H.W."/>
            <person name="Luby C."/>
            <person name="Condas L.A."/>
            <person name="Nobrega D.B."/>
            <person name="Carson D.A."/>
            <person name="De Buck J."/>
        </authorList>
    </citation>
    <scope>NUCLEOTIDE SEQUENCE [LARGE SCALE GENOMIC DNA]</scope>
    <source>
        <strain evidence="1 2">SNUC 1349</strain>
    </source>
</reference>
<organism evidence="1 2">
    <name type="scientific">Staphylococcus xylosus</name>
    <dbReference type="NCBI Taxonomy" id="1288"/>
    <lineage>
        <taxon>Bacteria</taxon>
        <taxon>Bacillati</taxon>
        <taxon>Bacillota</taxon>
        <taxon>Bacilli</taxon>
        <taxon>Bacillales</taxon>
        <taxon>Staphylococcaceae</taxon>
        <taxon>Staphylococcus</taxon>
    </lineage>
</organism>
<name>A0AAQ0LZR8_STAXY</name>
<evidence type="ECO:0000313" key="2">
    <source>
        <dbReference type="Proteomes" id="UP000285579"/>
    </source>
</evidence>
<dbReference type="Proteomes" id="UP000285579">
    <property type="component" value="Unassembled WGS sequence"/>
</dbReference>